<evidence type="ECO:0000313" key="3">
    <source>
        <dbReference type="Proteomes" id="UP000663203"/>
    </source>
</evidence>
<organism evidence="2 3">
    <name type="scientific">Haloterrigena alkaliphila</name>
    <dbReference type="NCBI Taxonomy" id="2816475"/>
    <lineage>
        <taxon>Archaea</taxon>
        <taxon>Methanobacteriati</taxon>
        <taxon>Methanobacteriota</taxon>
        <taxon>Stenosarchaea group</taxon>
        <taxon>Halobacteria</taxon>
        <taxon>Halobacteriales</taxon>
        <taxon>Natrialbaceae</taxon>
        <taxon>Haloterrigena</taxon>
    </lineage>
</organism>
<reference evidence="2 3" key="1">
    <citation type="submission" date="2021-03" db="EMBL/GenBank/DDBJ databases">
        <title>Haloterrigena longa sp. nov. and Haloterrigena limicola sp. nov., extremely halophilic archaea isolated from a salt lake.</title>
        <authorList>
            <person name="Henglin C."/>
        </authorList>
    </citation>
    <scope>NUCLEOTIDE SEQUENCE [LARGE SCALE GENOMIC DNA]</scope>
    <source>
        <strain evidence="2 3">KZCA68</strain>
    </source>
</reference>
<feature type="transmembrane region" description="Helical" evidence="1">
    <location>
        <begin position="34"/>
        <end position="53"/>
    </location>
</feature>
<keyword evidence="1" id="KW-0472">Membrane</keyword>
<keyword evidence="1" id="KW-1133">Transmembrane helix</keyword>
<proteinExistence type="predicted"/>
<protein>
    <submittedName>
        <fullName evidence="2">Uncharacterized protein</fullName>
    </submittedName>
</protein>
<dbReference type="GeneID" id="63185698"/>
<keyword evidence="1" id="KW-0812">Transmembrane</keyword>
<gene>
    <name evidence="2" type="ORF">J0X25_00295</name>
</gene>
<dbReference type="KEGG" id="hakz:J0X25_00295"/>
<accession>A0A8A2VGF7</accession>
<dbReference type="RefSeq" id="WP_207289039.1">
    <property type="nucleotide sequence ID" value="NZ_CP071462.1"/>
</dbReference>
<dbReference type="Proteomes" id="UP000663203">
    <property type="component" value="Chromosome"/>
</dbReference>
<name>A0A8A2VGF7_9EURY</name>
<feature type="transmembrane region" description="Helical" evidence="1">
    <location>
        <begin position="7"/>
        <end position="28"/>
    </location>
</feature>
<evidence type="ECO:0000256" key="1">
    <source>
        <dbReference type="SAM" id="Phobius"/>
    </source>
</evidence>
<sequence length="65" mass="7153">MNIRQRLIVGSLWISVAAVMAITIEPGIPSTLGGIIRLFVVVLALFLAGVYLLDPWNVVSRHPFH</sequence>
<dbReference type="AlphaFoldDB" id="A0A8A2VGF7"/>
<keyword evidence="3" id="KW-1185">Reference proteome</keyword>
<dbReference type="EMBL" id="CP071462">
    <property type="protein sequence ID" value="QSW99432.1"/>
    <property type="molecule type" value="Genomic_DNA"/>
</dbReference>
<evidence type="ECO:0000313" key="2">
    <source>
        <dbReference type="EMBL" id="QSW99432.1"/>
    </source>
</evidence>